<organism evidence="2 3">
    <name type="scientific">Sporothrix bragantina</name>
    <dbReference type="NCBI Taxonomy" id="671064"/>
    <lineage>
        <taxon>Eukaryota</taxon>
        <taxon>Fungi</taxon>
        <taxon>Dikarya</taxon>
        <taxon>Ascomycota</taxon>
        <taxon>Pezizomycotina</taxon>
        <taxon>Sordariomycetes</taxon>
        <taxon>Sordariomycetidae</taxon>
        <taxon>Ophiostomatales</taxon>
        <taxon>Ophiostomataceae</taxon>
        <taxon>Sporothrix</taxon>
    </lineage>
</organism>
<comment type="caution">
    <text evidence="2">The sequence shown here is derived from an EMBL/GenBank/DDBJ whole genome shotgun (WGS) entry which is preliminary data.</text>
</comment>
<dbReference type="PANTHER" id="PTHR40265:SF1">
    <property type="entry name" value="GLYOXALASE-LIKE DOMAIN-CONTAINING PROTEIN"/>
    <property type="match status" value="1"/>
</dbReference>
<keyword evidence="3" id="KW-1185">Reference proteome</keyword>
<evidence type="ECO:0000259" key="1">
    <source>
        <dbReference type="Pfam" id="PF13468"/>
    </source>
</evidence>
<evidence type="ECO:0000313" key="3">
    <source>
        <dbReference type="Proteomes" id="UP001642406"/>
    </source>
</evidence>
<gene>
    <name evidence="2" type="ORF">SBRCBS47491_006187</name>
</gene>
<dbReference type="PANTHER" id="PTHR40265">
    <property type="entry name" value="BLL2707 PROTEIN"/>
    <property type="match status" value="1"/>
</dbReference>
<dbReference type="Pfam" id="PF13468">
    <property type="entry name" value="Glyoxalase_3"/>
    <property type="match status" value="1"/>
</dbReference>
<evidence type="ECO:0000313" key="2">
    <source>
        <dbReference type="EMBL" id="CAK7226313.1"/>
    </source>
</evidence>
<feature type="domain" description="Glyoxalase-like" evidence="1">
    <location>
        <begin position="5"/>
        <end position="206"/>
    </location>
</feature>
<sequence>MPPTLDHIVLLVPHDVLQALPTWLTNALTVTPGGQHAGGITENQLVLFQDGVYIEIIAFVGGSGSDEEDRARRKGQRWGGQPDGHIIDWAIGLTGARTPEEAEKEFAQIQKDVKYADTGLEYEDLVAGGRTTPDGVVLKWATASPANVSEDDPTEEITGKLPFWCIDRTDRKLRVPYATRPELARHPSIAVGVAGVTLHVADLALLERLRRVYNVLFGQSEVEDEWVLAVPETPTHGHFPRLRIAYDKTGQRIELALFTTGPAQTVGGSFVEGWRVDIKLVHVDD</sequence>
<dbReference type="Proteomes" id="UP001642406">
    <property type="component" value="Unassembled WGS sequence"/>
</dbReference>
<proteinExistence type="predicted"/>
<dbReference type="InterPro" id="IPR025870">
    <property type="entry name" value="Glyoxalase-like_dom"/>
</dbReference>
<dbReference type="InterPro" id="IPR029068">
    <property type="entry name" value="Glyas_Bleomycin-R_OHBP_Dase"/>
</dbReference>
<name>A0ABP0C353_9PEZI</name>
<reference evidence="2 3" key="1">
    <citation type="submission" date="2024-01" db="EMBL/GenBank/DDBJ databases">
        <authorList>
            <person name="Allen C."/>
            <person name="Tagirdzhanova G."/>
        </authorList>
    </citation>
    <scope>NUCLEOTIDE SEQUENCE [LARGE SCALE GENOMIC DNA]</scope>
</reference>
<accession>A0ABP0C353</accession>
<dbReference type="EMBL" id="CAWUHC010000059">
    <property type="protein sequence ID" value="CAK7226313.1"/>
    <property type="molecule type" value="Genomic_DNA"/>
</dbReference>
<protein>
    <recommendedName>
        <fullName evidence="1">Glyoxalase-like domain-containing protein</fullName>
    </recommendedName>
</protein>
<dbReference type="Gene3D" id="3.10.180.10">
    <property type="entry name" value="2,3-Dihydroxybiphenyl 1,2-Dioxygenase, domain 1"/>
    <property type="match status" value="1"/>
</dbReference>